<dbReference type="GO" id="GO:0140359">
    <property type="term" value="F:ABC-type transporter activity"/>
    <property type="evidence" value="ECO:0007669"/>
    <property type="project" value="InterPro"/>
</dbReference>
<dbReference type="PROSITE" id="PS51012">
    <property type="entry name" value="ABC_TM2"/>
    <property type="match status" value="1"/>
</dbReference>
<dbReference type="RefSeq" id="WP_095643867.1">
    <property type="nucleotide sequence ID" value="NZ_LMVP01000102.1"/>
</dbReference>
<dbReference type="Proteomes" id="UP000218164">
    <property type="component" value="Unassembled WGS sequence"/>
</dbReference>
<dbReference type="OrthoDB" id="147058at2157"/>
<gene>
    <name evidence="7" type="ORF">ASJ81_18185</name>
</gene>
<evidence type="ECO:0000313" key="8">
    <source>
        <dbReference type="Proteomes" id="UP000218164"/>
    </source>
</evidence>
<dbReference type="InterPro" id="IPR000412">
    <property type="entry name" value="ABC_2_transport"/>
</dbReference>
<evidence type="ECO:0000256" key="1">
    <source>
        <dbReference type="ARBA" id="ARBA00004141"/>
    </source>
</evidence>
<evidence type="ECO:0000256" key="5">
    <source>
        <dbReference type="SAM" id="Phobius"/>
    </source>
</evidence>
<dbReference type="InterPro" id="IPR047817">
    <property type="entry name" value="ABC2_TM_bact-type"/>
</dbReference>
<evidence type="ECO:0000259" key="6">
    <source>
        <dbReference type="PROSITE" id="PS51012"/>
    </source>
</evidence>
<feature type="transmembrane region" description="Helical" evidence="5">
    <location>
        <begin position="246"/>
        <end position="268"/>
    </location>
</feature>
<feature type="transmembrane region" description="Helical" evidence="5">
    <location>
        <begin position="185"/>
        <end position="207"/>
    </location>
</feature>
<dbReference type="InterPro" id="IPR013525">
    <property type="entry name" value="ABC2_TM"/>
</dbReference>
<dbReference type="InterPro" id="IPR051784">
    <property type="entry name" value="Nod_factor_ABC_transporter"/>
</dbReference>
<comment type="subcellular location">
    <subcellularLocation>
        <location evidence="1">Membrane</location>
        <topology evidence="1">Multi-pass membrane protein</topology>
    </subcellularLocation>
</comment>
<evidence type="ECO:0000256" key="3">
    <source>
        <dbReference type="ARBA" id="ARBA00022989"/>
    </source>
</evidence>
<proteinExistence type="predicted"/>
<feature type="transmembrane region" description="Helical" evidence="5">
    <location>
        <begin position="154"/>
        <end position="178"/>
    </location>
</feature>
<keyword evidence="3 5" id="KW-1133">Transmembrane helix</keyword>
<feature type="domain" description="ABC transmembrane type-2" evidence="6">
    <location>
        <begin position="43"/>
        <end position="271"/>
    </location>
</feature>
<feature type="transmembrane region" description="Helical" evidence="5">
    <location>
        <begin position="44"/>
        <end position="68"/>
    </location>
</feature>
<name>A0A2A2HV83_9EURY</name>
<feature type="transmembrane region" description="Helical" evidence="5">
    <location>
        <begin position="115"/>
        <end position="134"/>
    </location>
</feature>
<accession>A0A2A2HV83</accession>
<evidence type="ECO:0000256" key="2">
    <source>
        <dbReference type="ARBA" id="ARBA00022692"/>
    </source>
</evidence>
<dbReference type="GO" id="GO:0043190">
    <property type="term" value="C:ATP-binding cassette (ABC) transporter complex"/>
    <property type="evidence" value="ECO:0007669"/>
    <property type="project" value="InterPro"/>
</dbReference>
<keyword evidence="4 5" id="KW-0472">Membrane</keyword>
<keyword evidence="8" id="KW-1185">Reference proteome</keyword>
<dbReference type="EMBL" id="LMVP01000102">
    <property type="protein sequence ID" value="PAV13312.1"/>
    <property type="molecule type" value="Genomic_DNA"/>
</dbReference>
<dbReference type="PIRSF" id="PIRSF006648">
    <property type="entry name" value="DrrB"/>
    <property type="match status" value="1"/>
</dbReference>
<dbReference type="Pfam" id="PF01061">
    <property type="entry name" value="ABC2_membrane"/>
    <property type="match status" value="1"/>
</dbReference>
<evidence type="ECO:0000313" key="7">
    <source>
        <dbReference type="EMBL" id="PAV13312.1"/>
    </source>
</evidence>
<organism evidence="7 8">
    <name type="scientific">Methanosarcina spelaei</name>
    <dbReference type="NCBI Taxonomy" id="1036679"/>
    <lineage>
        <taxon>Archaea</taxon>
        <taxon>Methanobacteriati</taxon>
        <taxon>Methanobacteriota</taxon>
        <taxon>Stenosarchaea group</taxon>
        <taxon>Methanomicrobia</taxon>
        <taxon>Methanosarcinales</taxon>
        <taxon>Methanosarcinaceae</taxon>
        <taxon>Methanosarcina</taxon>
    </lineage>
</organism>
<evidence type="ECO:0000256" key="4">
    <source>
        <dbReference type="ARBA" id="ARBA00023136"/>
    </source>
</evidence>
<protein>
    <submittedName>
        <fullName evidence="7">GntR family transcriptional regulator</fullName>
    </submittedName>
</protein>
<dbReference type="PANTHER" id="PTHR43229:SF2">
    <property type="entry name" value="NODULATION PROTEIN J"/>
    <property type="match status" value="1"/>
</dbReference>
<reference evidence="7 8" key="1">
    <citation type="journal article" date="2017" name="BMC Genomics">
        <title>Genomic analysis of methanogenic archaea reveals a shift towards energy conservation.</title>
        <authorList>
            <person name="Gilmore S.P."/>
            <person name="Henske J.K."/>
            <person name="Sexton J.A."/>
            <person name="Solomon K.V."/>
            <person name="Seppala S."/>
            <person name="Yoo J.I."/>
            <person name="Huyett L.M."/>
            <person name="Pressman A."/>
            <person name="Cogan J.Z."/>
            <person name="Kivenson V."/>
            <person name="Peng X."/>
            <person name="Tan Y."/>
            <person name="Valentine D.L."/>
            <person name="O'Malley M.A."/>
        </authorList>
    </citation>
    <scope>NUCLEOTIDE SEQUENCE [LARGE SCALE GENOMIC DNA]</scope>
    <source>
        <strain evidence="7 8">MC-15</strain>
    </source>
</reference>
<comment type="caution">
    <text evidence="7">The sequence shown here is derived from an EMBL/GenBank/DDBJ whole genome shotgun (WGS) entry which is preliminary data.</text>
</comment>
<dbReference type="PANTHER" id="PTHR43229">
    <property type="entry name" value="NODULATION PROTEIN J"/>
    <property type="match status" value="1"/>
</dbReference>
<feature type="transmembrane region" description="Helical" evidence="5">
    <location>
        <begin position="74"/>
        <end position="94"/>
    </location>
</feature>
<keyword evidence="2 5" id="KW-0812">Transmembrane</keyword>
<dbReference type="AlphaFoldDB" id="A0A2A2HV83"/>
<sequence length="272" mass="29851">MTNTTIIPAVERKLKNRIGVGTTIRNTCTLTYRALLKMSKNPEIFVDFVVLPVMFTLLFTFLFGGAISGNIPNYLPVVIPGVLLMSSFTNCTTAGSKLREDVDKGTTSRFKSMPIARIAPLAGSLIADLVRYVMGGTTVFVTGYILGYRPEAGIPAVIFSILFMMFVAWCLSWVFAFISLCTKTISTASAIGVVVMFPLVFLSNAFVPAETMPSWLQYFVLQINPLSRVVIAVRHLLTYGTIGADFWFALFGTLAILVVFIPLTVNAYNHKA</sequence>